<accession>A0A3S0Y490</accession>
<dbReference type="InterPro" id="IPR024524">
    <property type="entry name" value="DUF3800"/>
</dbReference>
<keyword evidence="2" id="KW-1185">Reference proteome</keyword>
<dbReference type="AlphaFoldDB" id="A0A3S0Y490"/>
<evidence type="ECO:0000313" key="1">
    <source>
        <dbReference type="EMBL" id="RUR84953.1"/>
    </source>
</evidence>
<dbReference type="Proteomes" id="UP000268857">
    <property type="component" value="Unassembled WGS sequence"/>
</dbReference>
<proteinExistence type="predicted"/>
<reference evidence="1 2" key="1">
    <citation type="journal article" date="2019" name="Genome Biol. Evol.">
        <title>Day and night: Metabolic profiles and evolutionary relationships of six axenic non-marine cyanobacteria.</title>
        <authorList>
            <person name="Will S.E."/>
            <person name="Henke P."/>
            <person name="Boedeker C."/>
            <person name="Huang S."/>
            <person name="Brinkmann H."/>
            <person name="Rohde M."/>
            <person name="Jarek M."/>
            <person name="Friedl T."/>
            <person name="Seufert S."/>
            <person name="Schumacher M."/>
            <person name="Overmann J."/>
            <person name="Neumann-Schaal M."/>
            <person name="Petersen J."/>
        </authorList>
    </citation>
    <scope>NUCLEOTIDE SEQUENCE [LARGE SCALE GENOMIC DNA]</scope>
    <source>
        <strain evidence="1 2">PCC 6912</strain>
    </source>
</reference>
<sequence>MNEEDEQEFALYLDDSGSAKPDPNDQYPFFAMGGVLIKRGDENLIKTLLTDLKNRWNIPQEIPLHGNEIRSRKKRFAWIGKLPQEEQNRFMEDLTITIISCPIIVHACVVSRHGYLKRYLELYGENTWEMMKSAFTILVERAAKYAALKNGTLMVYFESAGKTEDKLIKQYFYDLRSVGHPFDANRADKYFPLSAADLSGLLRGIDSKTKNNPVMQIADLCLYPVVRSKDSTNNQAFLSLRKANLLVDCCLACNQISTIGIKYYCFDD</sequence>
<dbReference type="OrthoDB" id="507950at2"/>
<organism evidence="1 2">
    <name type="scientific">Chlorogloeopsis fritschii PCC 6912</name>
    <dbReference type="NCBI Taxonomy" id="211165"/>
    <lineage>
        <taxon>Bacteria</taxon>
        <taxon>Bacillati</taxon>
        <taxon>Cyanobacteriota</taxon>
        <taxon>Cyanophyceae</taxon>
        <taxon>Nostocales</taxon>
        <taxon>Chlorogloeopsidaceae</taxon>
        <taxon>Chlorogloeopsis</taxon>
    </lineage>
</organism>
<protein>
    <recommendedName>
        <fullName evidence="3">DUF3800 domain-containing protein</fullName>
    </recommendedName>
</protein>
<dbReference type="Pfam" id="PF12686">
    <property type="entry name" value="DUF3800"/>
    <property type="match status" value="1"/>
</dbReference>
<dbReference type="EMBL" id="RSCJ01000003">
    <property type="protein sequence ID" value="RUR84953.1"/>
    <property type="molecule type" value="Genomic_DNA"/>
</dbReference>
<name>A0A3S0Y490_CHLFR</name>
<comment type="caution">
    <text evidence="1">The sequence shown here is derived from an EMBL/GenBank/DDBJ whole genome shotgun (WGS) entry which is preliminary data.</text>
</comment>
<evidence type="ECO:0000313" key="2">
    <source>
        <dbReference type="Proteomes" id="UP000268857"/>
    </source>
</evidence>
<dbReference type="RefSeq" id="WP_016872611.1">
    <property type="nucleotide sequence ID" value="NZ_AJLN01000084.1"/>
</dbReference>
<gene>
    <name evidence="1" type="ORF">PCC6912_10690</name>
</gene>
<evidence type="ECO:0008006" key="3">
    <source>
        <dbReference type="Google" id="ProtNLM"/>
    </source>
</evidence>